<comment type="caution">
    <text evidence="1">The sequence shown here is derived from an EMBL/GenBank/DDBJ whole genome shotgun (WGS) entry which is preliminary data.</text>
</comment>
<sequence>MQKQLHVEVGSVKKARSKFSRRGHRRLNRLAANSHHIAPSRKDDPVRKHNAGNYSGKHSPENFLVAHDSLPKLDPVTIIQTALTGFGLTGLTALLNNPMQNATANMTSNGTLSTMASNPLASGVSPRTILSLLLSFSALRDWLKLIVIGGTIETCRRMCLRLWHLFIESFWISACFNDHDESYNWVMFWLSKHPKWQQARMIDVTTRSFGLNSPAILVDDDENAKGRRMCYLPSLSRTYSLWYKGHYISVTRTQEQESIYSGNKEVLRIDIFARSHSVLNTLLLEAKKDYHAAEEHLVSIYVSESARNGTPSVAFPSGADTSL</sequence>
<dbReference type="Proteomes" id="UP001148662">
    <property type="component" value="Unassembled WGS sequence"/>
</dbReference>
<gene>
    <name evidence="1" type="ORF">NM688_g8085</name>
</gene>
<organism evidence="1 2">
    <name type="scientific">Phlebia brevispora</name>
    <dbReference type="NCBI Taxonomy" id="194682"/>
    <lineage>
        <taxon>Eukaryota</taxon>
        <taxon>Fungi</taxon>
        <taxon>Dikarya</taxon>
        <taxon>Basidiomycota</taxon>
        <taxon>Agaricomycotina</taxon>
        <taxon>Agaricomycetes</taxon>
        <taxon>Polyporales</taxon>
        <taxon>Meruliaceae</taxon>
        <taxon>Phlebia</taxon>
    </lineage>
</organism>
<proteinExistence type="predicted"/>
<dbReference type="EMBL" id="JANHOG010002066">
    <property type="protein sequence ID" value="KAJ3527758.1"/>
    <property type="molecule type" value="Genomic_DNA"/>
</dbReference>
<accession>A0ACC1RXI0</accession>
<reference evidence="1" key="1">
    <citation type="submission" date="2022-07" db="EMBL/GenBank/DDBJ databases">
        <title>Genome Sequence of Phlebia brevispora.</title>
        <authorList>
            <person name="Buettner E."/>
        </authorList>
    </citation>
    <scope>NUCLEOTIDE SEQUENCE</scope>
    <source>
        <strain evidence="1">MPL23</strain>
    </source>
</reference>
<evidence type="ECO:0000313" key="2">
    <source>
        <dbReference type="Proteomes" id="UP001148662"/>
    </source>
</evidence>
<name>A0ACC1RXI0_9APHY</name>
<keyword evidence="2" id="KW-1185">Reference proteome</keyword>
<protein>
    <submittedName>
        <fullName evidence="1">Uncharacterized protein</fullName>
    </submittedName>
</protein>
<evidence type="ECO:0000313" key="1">
    <source>
        <dbReference type="EMBL" id="KAJ3527758.1"/>
    </source>
</evidence>